<dbReference type="EMBL" id="CP001997">
    <property type="protein sequence ID" value="ADE56917.1"/>
    <property type="molecule type" value="Genomic_DNA"/>
</dbReference>
<feature type="transmembrane region" description="Helical" evidence="7">
    <location>
        <begin position="99"/>
        <end position="119"/>
    </location>
</feature>
<evidence type="ECO:0000256" key="2">
    <source>
        <dbReference type="ARBA" id="ARBA00022448"/>
    </source>
</evidence>
<dbReference type="InterPro" id="IPR000515">
    <property type="entry name" value="MetI-like"/>
</dbReference>
<dbReference type="InterPro" id="IPR035906">
    <property type="entry name" value="MetI-like_sf"/>
</dbReference>
<dbReference type="Pfam" id="PF00528">
    <property type="entry name" value="BPD_transp_1"/>
    <property type="match status" value="1"/>
</dbReference>
<keyword evidence="3" id="KW-1003">Cell membrane</keyword>
<dbReference type="PANTHER" id="PTHR43163">
    <property type="entry name" value="DIPEPTIDE TRANSPORT SYSTEM PERMEASE PROTEIN DPPB-RELATED"/>
    <property type="match status" value="1"/>
</dbReference>
<dbReference type="HOGENOM" id="CLU_036879_0_0_0"/>
<keyword evidence="10" id="KW-1185">Reference proteome</keyword>
<dbReference type="Pfam" id="PF19300">
    <property type="entry name" value="BPD_transp_1_N"/>
    <property type="match status" value="1"/>
</dbReference>
<organism evidence="9 10">
    <name type="scientific">Aminobacterium colombiense (strain DSM 12261 / ALA-1)</name>
    <dbReference type="NCBI Taxonomy" id="572547"/>
    <lineage>
        <taxon>Bacteria</taxon>
        <taxon>Thermotogati</taxon>
        <taxon>Synergistota</taxon>
        <taxon>Synergistia</taxon>
        <taxon>Synergistales</taxon>
        <taxon>Aminobacteriaceae</taxon>
        <taxon>Aminobacterium</taxon>
    </lineage>
</organism>
<sequence>MIRYILKRFIFVIPVLLGATFLVFAIMNFTPGDPARIIAGNDATEIDLQNIREKMGLNDPFLVRYGRFIVNAIRGDLGTSYRNNLEISSQIIIRLKNTMILAASAVFIAIIIGIPVGIISAIKQYSTFDNIVMVVTLFLAASPVFWMGLILVLVFSLMLGILPAAGMQTGFLGMLKSLILPAFTLSTNTLAVIARTTRASMLEVVRQDYIDTARAKGLKETAITIKHMLPNALIPILTIIGINFGSLLGGSVVTESIFAWPGVGRFIVESISFLDTPSILASVVMLSVFSTFINLFVDLLYAYVDPRIKSQYKAKR</sequence>
<keyword evidence="4 7" id="KW-0812">Transmembrane</keyword>
<dbReference type="STRING" id="572547.Amico_0784"/>
<dbReference type="KEGG" id="aco:Amico_0784"/>
<comment type="similarity">
    <text evidence="7">Belongs to the binding-protein-dependent transport system permease family.</text>
</comment>
<evidence type="ECO:0000259" key="8">
    <source>
        <dbReference type="PROSITE" id="PS50928"/>
    </source>
</evidence>
<dbReference type="InterPro" id="IPR045621">
    <property type="entry name" value="BPD_transp_1_N"/>
</dbReference>
<feature type="transmembrane region" description="Helical" evidence="7">
    <location>
        <begin position="279"/>
        <end position="304"/>
    </location>
</feature>
<reference evidence="9 10" key="1">
    <citation type="journal article" date="2010" name="Stand. Genomic Sci.">
        <title>Complete genome sequence of Aminobacterium colombiense type strain (ALA-1).</title>
        <authorList>
            <person name="Chertkov O."/>
            <person name="Sikorski J."/>
            <person name="Brambilla E."/>
            <person name="Lapidus A."/>
            <person name="Copeland A."/>
            <person name="Glavina Del Rio T."/>
            <person name="Nolan M."/>
            <person name="Lucas S."/>
            <person name="Tice H."/>
            <person name="Cheng J.F."/>
            <person name="Han C."/>
            <person name="Detter J.C."/>
            <person name="Bruce D."/>
            <person name="Tapia R."/>
            <person name="Goodwin L."/>
            <person name="Pitluck S."/>
            <person name="Liolios K."/>
            <person name="Ivanova N."/>
            <person name="Mavromatis K."/>
            <person name="Ovchinnikova G."/>
            <person name="Pati A."/>
            <person name="Chen A."/>
            <person name="Palaniappan K."/>
            <person name="Land M."/>
            <person name="Hauser L."/>
            <person name="Chang Y.J."/>
            <person name="Jeffries C.D."/>
            <person name="Spring S."/>
            <person name="Rohde M."/>
            <person name="Goker M."/>
            <person name="Bristow J."/>
            <person name="Eisen J.A."/>
            <person name="Markowitz V."/>
            <person name="Hugenholtz P."/>
            <person name="Kyrpides N.C."/>
            <person name="Klenk H.P."/>
        </authorList>
    </citation>
    <scope>NUCLEOTIDE SEQUENCE [LARGE SCALE GENOMIC DNA]</scope>
    <source>
        <strain evidence="10">DSM 12261 / ALA-1</strain>
    </source>
</reference>
<proteinExistence type="inferred from homology"/>
<evidence type="ECO:0000256" key="4">
    <source>
        <dbReference type="ARBA" id="ARBA00022692"/>
    </source>
</evidence>
<dbReference type="GO" id="GO:0055085">
    <property type="term" value="P:transmembrane transport"/>
    <property type="evidence" value="ECO:0007669"/>
    <property type="project" value="InterPro"/>
</dbReference>
<dbReference type="PANTHER" id="PTHR43163:SF6">
    <property type="entry name" value="DIPEPTIDE TRANSPORT SYSTEM PERMEASE PROTEIN DPPB-RELATED"/>
    <property type="match status" value="1"/>
</dbReference>
<dbReference type="PROSITE" id="PS50928">
    <property type="entry name" value="ABC_TM1"/>
    <property type="match status" value="1"/>
</dbReference>
<accession>D5EED5</accession>
<name>D5EED5_AMICL</name>
<dbReference type="Gene3D" id="1.10.3720.10">
    <property type="entry name" value="MetI-like"/>
    <property type="match status" value="1"/>
</dbReference>
<evidence type="ECO:0000256" key="5">
    <source>
        <dbReference type="ARBA" id="ARBA00022989"/>
    </source>
</evidence>
<evidence type="ECO:0000256" key="7">
    <source>
        <dbReference type="RuleBase" id="RU363032"/>
    </source>
</evidence>
<keyword evidence="2 7" id="KW-0813">Transport</keyword>
<evidence type="ECO:0000256" key="6">
    <source>
        <dbReference type="ARBA" id="ARBA00023136"/>
    </source>
</evidence>
<evidence type="ECO:0000313" key="10">
    <source>
        <dbReference type="Proteomes" id="UP000002366"/>
    </source>
</evidence>
<evidence type="ECO:0000256" key="3">
    <source>
        <dbReference type="ARBA" id="ARBA00022475"/>
    </source>
</evidence>
<dbReference type="eggNOG" id="COG0601">
    <property type="taxonomic scope" value="Bacteria"/>
</dbReference>
<feature type="transmembrane region" description="Helical" evidence="7">
    <location>
        <begin position="174"/>
        <end position="194"/>
    </location>
</feature>
<dbReference type="OrthoDB" id="9806409at2"/>
<evidence type="ECO:0000256" key="1">
    <source>
        <dbReference type="ARBA" id="ARBA00004651"/>
    </source>
</evidence>
<protein>
    <submittedName>
        <fullName evidence="9">Binding-protein-dependent transport systems inner membrane component</fullName>
    </submittedName>
</protein>
<dbReference type="CDD" id="cd06261">
    <property type="entry name" value="TM_PBP2"/>
    <property type="match status" value="1"/>
</dbReference>
<evidence type="ECO:0000313" key="9">
    <source>
        <dbReference type="EMBL" id="ADE56917.1"/>
    </source>
</evidence>
<feature type="transmembrane region" description="Helical" evidence="7">
    <location>
        <begin position="131"/>
        <end position="162"/>
    </location>
</feature>
<gene>
    <name evidence="9" type="ordered locus">Amico_0784</name>
</gene>
<dbReference type="SUPFAM" id="SSF161098">
    <property type="entry name" value="MetI-like"/>
    <property type="match status" value="1"/>
</dbReference>
<dbReference type="Proteomes" id="UP000002366">
    <property type="component" value="Chromosome"/>
</dbReference>
<keyword evidence="5 7" id="KW-1133">Transmembrane helix</keyword>
<feature type="transmembrane region" description="Helical" evidence="7">
    <location>
        <begin position="232"/>
        <end position="259"/>
    </location>
</feature>
<feature type="transmembrane region" description="Helical" evidence="7">
    <location>
        <begin position="9"/>
        <end position="27"/>
    </location>
</feature>
<dbReference type="AlphaFoldDB" id="D5EED5"/>
<dbReference type="GO" id="GO:0005886">
    <property type="term" value="C:plasma membrane"/>
    <property type="evidence" value="ECO:0007669"/>
    <property type="project" value="UniProtKB-SubCell"/>
</dbReference>
<feature type="domain" description="ABC transmembrane type-1" evidence="8">
    <location>
        <begin position="95"/>
        <end position="301"/>
    </location>
</feature>
<comment type="subcellular location">
    <subcellularLocation>
        <location evidence="1 7">Cell membrane</location>
        <topology evidence="1 7">Multi-pass membrane protein</topology>
    </subcellularLocation>
</comment>
<keyword evidence="6 7" id="KW-0472">Membrane</keyword>